<feature type="active site" description="Proton donor; for dehydratase activity" evidence="9">
    <location>
        <position position="1751"/>
    </location>
</feature>
<dbReference type="GO" id="GO:0005737">
    <property type="term" value="C:cytoplasm"/>
    <property type="evidence" value="ECO:0007669"/>
    <property type="project" value="UniProtKB-SubCell"/>
</dbReference>
<accession>A0A1M7XZ77</accession>
<keyword evidence="16" id="KW-1185">Reference proteome</keyword>
<dbReference type="Gene3D" id="3.40.47.10">
    <property type="match status" value="2"/>
</dbReference>
<dbReference type="InterPro" id="IPR049900">
    <property type="entry name" value="PKS_mFAS_DH"/>
</dbReference>
<feature type="domain" description="PKS/mFAS DH" evidence="14">
    <location>
        <begin position="1555"/>
        <end position="1836"/>
    </location>
</feature>
<evidence type="ECO:0000313" key="16">
    <source>
        <dbReference type="Proteomes" id="UP000184612"/>
    </source>
</evidence>
<sequence length="3188" mass="363069">MNVENTMYRVNGVNFFIEGDKKGQRTYTNADLDFILEDALLTKINEFMDRSHCSSDEMFFNLFLVMLTRFNKNSYLQVARSEQMNGEAIQRQLFDLTFDQLENITYQGFLEFVQSEMEKPQKEEAGKQPGNSKALKIGFTSRKINLQENSGFDLLMIRDSVNRLRFCFHEQIIDVDYINAIKEGMLHMISDCCEDMQKRILDTALMTKESVSDLYSKVNRKEAFDFTKSLYEMFEQQVKQTPEKIACIYLDEDRKEQRITYQQLDAKSSYLANKLQELGVKKEVAVGVYTKRSIQTFISILGILKAGGIYLPLDLSYPNNYINNILDEINPKVIIANHELAKNFETDITIFDIDCLSVISDEVITEFHRENTLNSTAIIMYTSGSTGRPKGVKHKQLQVINRINFLWSNYPFQEEDVIAQRTTINYMPSMWELFGGLLKGITTVIISDILTKDPNIFLRILQDYHITYLTIVPSLFRMMSSSKEVFEEFAKNVRVWICCGEPLTIEIFNTFQQVLPNSVLINDYGATEVNGFLYFDSESDRVGENMLPRFRPVSNVNFYILDEALRPTPIGIPGCIYIGGPVVSTGYVNNEELNNEKFIDNPLKCTEDRILFKLGDRALFHKDGSVEALGRNDNQVKVRGIRVDIEGIEHILQQSDMISNAVIAVKEQKSGNKYLEAYIVCNRENVTEELIRKYLEENIPAYMIPARFCFVNRLPLLPNGKVDRKGVLKMGELNQLTAQQIETVLMKDSAEILGISEKSINSAKKFYEVGFDSVSIVSLLAKVNEKFNKKITISDMYDNSTISSLAKHLEGVTELNPDYGTEDDSLSNVSEQIITFISDIIDIDRQYIDRQCNFQEMGLKTQERNKLLDKLKDFFGLELSLLEINLADNIEALAKMIQNHPGYHKDFFAAKREAEYQEKEKPIEKEEPIERGESEERKNEVCFEDQSGTSMGSQEKENGSHKEFENKIAVIGMSCVLPGAPDKETLWENLAAGISSITEIPKERFDVTGYYSENGNENTTNSKWGGFIKEIDLFDAGYFGISEYEATLMDPQQKVCLEETCKALEDSGYSLKNVNGKRIGVFIGARQGDYKDIIREQGIEASGYSFMGADSAIISARISYLLDLKGPCLTIDTACSSSLTAIHEASNSIKLEECDMAIAGGVFVMNTPYLYINSAQMGMLSRDGRCKTFDNEANGFVPGEGAGIVILKSLKKAVEDNDRIYGVIEGSLINQDGKTNGITAPSADAQRQLEEEVYKKGKIDPSTISYVEAHGTGTKLGDPIEIKALTDAFRKWTQRKNYCAIGSIKTNIGHTVATAGVAGLIKILLCIQKKELPASLNYRECNSFINFEDSPFYVNQSLIKWEPQNEVRRAALSSYGFGGSNCHMVIGEYSAEPMLKKQLPYVFIPVSAKTENAFVGKCNDLVHFLEQSSVQIGDLARSLCAREEYEYREAFIVSDKEDLLRQLSHYIKQGHRGRYVQLDYKVPYDCFGQLVHGGRLSSEEYKEMLVEIRTKYIYGLELDLSKYYQYNGYGIISLPAYPYQKRKLYLQGGNAGKSNAVRQADTILSTSKELDCVHNRISVKQICREYYYEDHILNGTRIFPGAAYIDFLYQSYREKYKRNGKCIKNLCFLKSINSTQQDGYLDLVFKEEDNYTTVQVVTLTNGEKTIHAMGELSEEKATGHSRFSIPDLKNKLGNYMSGSKCYETFLRMGLEYKETYHLIEEIYFNQSEAISKLLIPSKCRKEYAINPHILDAAFQTVMPLLHMEEETKNTYIPFSIKEMELSGNLDNAEYIYAFVADRQENYDLQKYHIEILDKEGNVLASIKEFTRKRIHTQENEMHYYQPVMVRSEQEERCEVLPKDTYLLVFDTDNDLSNQAFIRRMYDNRVLYVSHGRSFLEQIGGNQYTINQMDANDYKTLFLRLKEKNIIIDRILYFAAYYPGSEWSVDIESELEKSIYSVTYLVQGYLHAKPEGSAVLYAFYDSLKSNGDFYRALNGFAKCLPLEQYALIMKNVDLPECIKGSADFYSCIEKELLLQNDDTDICYKKRIRYAAQYQQMMIQPAKGIPMLKTGGVYLITGALGGIGRKLTKYLADRYDIKLILLGKREITKEQLIQIFQDTKNLKYYSVDLADRYELGRILELVRSQYGNLQGIFHCAGRTGDSFLVNKTKEAMSQVFAPKVQGLYYLGELTRSDNLEFLVCFSSIAAVTGNQGQSDYAYANAFMDSYAFRNGNGRIISIDWSLWMDGGMGSNPDVRESIEENFGIVLFSEEEGIQALANAMEERIPNLVVVKGDRDKIRNVMQKGTTAREKAANKDRDRKSIAGRKEEHNKADQSYELLKEIIVSELLELSKKVFSVDKLDCDASFDDQKIDSVSLMEFAKLIYKKLGIKISPAALFEYNTIHLLADNLIQKYEEELRILFSVGKEEEQHIEDMKEQMEESIQKIEQEFTQETEHIRAERGKERSTPCVSSDIAIIGMSLRMPKANDINEFWDNIAGGKECISETPKNRWDYEAYDDKLKDYLRFGGYLEDIDTFDSLFFHISPEEAKLMDPQQRILMEETYRCIENAGIRTTDLDGRKIGVFIGAFSNDYQQLLSETEYAQDVNVIAGNDHAMLANRISYHFNLHGASEVIDTACSSSLVAVYRAMNAIKSGEIEAAIVGGVNIVLNPAGTIKLGKLGFLNSSGIIKSFDENADGYVRGEGVGVLFLKSLPHAVEHGDRIHAVIKGGAINHGGRGHYIMEPNALAEAQVIKEAYANAKIEFGTVNYIEAHGTGTKVGDMNEIYAFQKAFREMSSQCTHQLSEKFCGIGTVKPNIGHLEAASGMASVIKLILALKKKQIPASLHYQTEDKAYELEHSFFYMNDQLTSWNQLVDQDGRLMKRRGEVHAYGYGGTNAHLILEEYEEEANTPIMPYRELLFIFSANTKQSLDEYLICFVGFLENVEEEQLGNVAYTLMMGRNELKERISFIARDKSSLTMLINNYLEGIEAENVITQGTDEDAAGLQSLFAGRESEEILMLLIRSDNLRAIANLYVHQIKVDWKQLYPNGERKQIELPTYRFEKIHHFVNLRNKDYPIAFEKLQEEETTIVQRERMDTLDESLSQLIGDCLGLSNDVIRQCKNLNTIGLNSIMLAKIKFEMEKKYQIKMISHELADKNSFLQLKEYVKSRMDKPDDLKEMSEEELDMLFDSMKG</sequence>
<dbReference type="CDD" id="cd08953">
    <property type="entry name" value="KR_2_SDR_x"/>
    <property type="match status" value="1"/>
</dbReference>
<evidence type="ECO:0000256" key="6">
    <source>
        <dbReference type="ARBA" id="ARBA00022553"/>
    </source>
</evidence>
<keyword evidence="6" id="KW-0597">Phosphoprotein</keyword>
<dbReference type="InterPro" id="IPR036736">
    <property type="entry name" value="ACP-like_sf"/>
</dbReference>
<evidence type="ECO:0000256" key="5">
    <source>
        <dbReference type="ARBA" id="ARBA00022490"/>
    </source>
</evidence>
<dbReference type="GO" id="GO:0071770">
    <property type="term" value="P:DIM/DIP cell wall layer assembly"/>
    <property type="evidence" value="ECO:0007669"/>
    <property type="project" value="TreeGrafter"/>
</dbReference>
<keyword evidence="4" id="KW-0596">Phosphopantetheine</keyword>
<dbReference type="Proteomes" id="UP000184612">
    <property type="component" value="Unassembled WGS sequence"/>
</dbReference>
<dbReference type="InterPro" id="IPR013968">
    <property type="entry name" value="PKS_KR"/>
</dbReference>
<dbReference type="InterPro" id="IPR042104">
    <property type="entry name" value="PKS_dehydratase_sf"/>
</dbReference>
<feature type="active site" description="Proton acceptor; for dehydratase activity" evidence="9">
    <location>
        <position position="1591"/>
    </location>
</feature>
<evidence type="ECO:0000256" key="9">
    <source>
        <dbReference type="PROSITE-ProRule" id="PRU01363"/>
    </source>
</evidence>
<name>A0A1M7XZ77_9FIRM</name>
<evidence type="ECO:0000259" key="12">
    <source>
        <dbReference type="PROSITE" id="PS50075"/>
    </source>
</evidence>
<dbReference type="EMBL" id="FRFD01000003">
    <property type="protein sequence ID" value="SHO44480.1"/>
    <property type="molecule type" value="Genomic_DNA"/>
</dbReference>
<feature type="compositionally biased region" description="Basic and acidic residues" evidence="11">
    <location>
        <begin position="2304"/>
        <end position="2325"/>
    </location>
</feature>
<feature type="domain" description="Carrier" evidence="12">
    <location>
        <begin position="2331"/>
        <end position="2410"/>
    </location>
</feature>
<dbReference type="InterPro" id="IPR016039">
    <property type="entry name" value="Thiolase-like"/>
</dbReference>
<evidence type="ECO:0000259" key="13">
    <source>
        <dbReference type="PROSITE" id="PS52004"/>
    </source>
</evidence>
<feature type="region of interest" description="Disordered" evidence="11">
    <location>
        <begin position="916"/>
        <end position="961"/>
    </location>
</feature>
<evidence type="ECO:0000256" key="11">
    <source>
        <dbReference type="SAM" id="MobiDB-lite"/>
    </source>
</evidence>
<dbReference type="SUPFAM" id="SSF53901">
    <property type="entry name" value="Thiolase-like"/>
    <property type="match status" value="2"/>
</dbReference>
<dbReference type="CDD" id="cd00833">
    <property type="entry name" value="PKS"/>
    <property type="match status" value="2"/>
</dbReference>
<dbReference type="InterPro" id="IPR014030">
    <property type="entry name" value="Ketoacyl_synth_N"/>
</dbReference>
<dbReference type="GO" id="GO:0006633">
    <property type="term" value="P:fatty acid biosynthetic process"/>
    <property type="evidence" value="ECO:0007669"/>
    <property type="project" value="InterPro"/>
</dbReference>
<dbReference type="Pfam" id="PF22336">
    <property type="entry name" value="RhiE-like_linker"/>
    <property type="match status" value="1"/>
</dbReference>
<keyword evidence="10" id="KW-0175">Coiled coil</keyword>
<comment type="pathway">
    <text evidence="3">Antibiotic biosynthesis; bacillaene biosynthesis.</text>
</comment>
<protein>
    <submittedName>
        <fullName evidence="15">Amino acid adenylation domain-containing protein</fullName>
    </submittedName>
</protein>
<feature type="domain" description="Carrier" evidence="12">
    <location>
        <begin position="736"/>
        <end position="813"/>
    </location>
</feature>
<dbReference type="InterPro" id="IPR020845">
    <property type="entry name" value="AMP-binding_CS"/>
</dbReference>
<dbReference type="Gene3D" id="1.10.1200.10">
    <property type="entry name" value="ACP-like"/>
    <property type="match status" value="3"/>
</dbReference>
<evidence type="ECO:0000256" key="8">
    <source>
        <dbReference type="ARBA" id="ARBA00022737"/>
    </source>
</evidence>
<dbReference type="InterPro" id="IPR010071">
    <property type="entry name" value="AA_adenyl_dom"/>
</dbReference>
<dbReference type="PROSITE" id="PS52019">
    <property type="entry name" value="PKS_MFAS_DH"/>
    <property type="match status" value="1"/>
</dbReference>
<dbReference type="InterPro" id="IPR020841">
    <property type="entry name" value="PKS_Beta-ketoAc_synthase_dom"/>
</dbReference>
<dbReference type="InterPro" id="IPR049490">
    <property type="entry name" value="C883_1060-like_KR_N"/>
</dbReference>
<dbReference type="Gene3D" id="1.10.1240.100">
    <property type="match status" value="2"/>
</dbReference>
<evidence type="ECO:0000256" key="1">
    <source>
        <dbReference type="ARBA" id="ARBA00003299"/>
    </source>
</evidence>
<keyword evidence="8" id="KW-0677">Repeat</keyword>
<evidence type="ECO:0000256" key="4">
    <source>
        <dbReference type="ARBA" id="ARBA00022450"/>
    </source>
</evidence>
<evidence type="ECO:0000256" key="2">
    <source>
        <dbReference type="ARBA" id="ARBA00004496"/>
    </source>
</evidence>
<dbReference type="PROSITE" id="PS00606">
    <property type="entry name" value="KS3_1"/>
    <property type="match status" value="1"/>
</dbReference>
<dbReference type="SMART" id="SM01294">
    <property type="entry name" value="PKS_PP_betabranch"/>
    <property type="match status" value="1"/>
</dbReference>
<dbReference type="GO" id="GO:0031177">
    <property type="term" value="F:phosphopantetheine binding"/>
    <property type="evidence" value="ECO:0007669"/>
    <property type="project" value="InterPro"/>
</dbReference>
<feature type="domain" description="Ketosynthase family 3 (KS3)" evidence="13">
    <location>
        <begin position="965"/>
        <end position="1388"/>
    </location>
</feature>
<dbReference type="SUPFAM" id="SSF51735">
    <property type="entry name" value="NAD(P)-binding Rossmann-fold domains"/>
    <property type="match status" value="1"/>
</dbReference>
<dbReference type="SUPFAM" id="SSF47336">
    <property type="entry name" value="ACP-like"/>
    <property type="match status" value="4"/>
</dbReference>
<dbReference type="InterPro" id="IPR020806">
    <property type="entry name" value="PKS_PP-bd"/>
</dbReference>
<feature type="coiled-coil region" evidence="10">
    <location>
        <begin position="2421"/>
        <end position="2452"/>
    </location>
</feature>
<dbReference type="SMART" id="SM00823">
    <property type="entry name" value="PKS_PP"/>
    <property type="match status" value="2"/>
</dbReference>
<comment type="function">
    <text evidence="1">Involved in some intermediate steps for the synthesis of the antibiotic polyketide bacillaene which is involved in secondary metabolism.</text>
</comment>
<evidence type="ECO:0000256" key="3">
    <source>
        <dbReference type="ARBA" id="ARBA00004789"/>
    </source>
</evidence>
<dbReference type="CDD" id="cd05930">
    <property type="entry name" value="A_NRPS"/>
    <property type="match status" value="1"/>
</dbReference>
<dbReference type="Pfam" id="PF21394">
    <property type="entry name" value="Beta-ketacyl_N"/>
    <property type="match status" value="1"/>
</dbReference>
<dbReference type="InterPro" id="IPR054514">
    <property type="entry name" value="RhiE-like_linker"/>
</dbReference>
<feature type="region of interest" description="N-terminal hotdog fold" evidence="9">
    <location>
        <begin position="1555"/>
        <end position="1679"/>
    </location>
</feature>
<evidence type="ECO:0000313" key="15">
    <source>
        <dbReference type="EMBL" id="SHO44480.1"/>
    </source>
</evidence>
<dbReference type="InterPro" id="IPR014031">
    <property type="entry name" value="Ketoacyl_synth_C"/>
</dbReference>
<dbReference type="InterPro" id="IPR045851">
    <property type="entry name" value="AMP-bd_C_sf"/>
</dbReference>
<organism evidence="15 16">
    <name type="scientific">Anaerocolumna xylanovorans DSM 12503</name>
    <dbReference type="NCBI Taxonomy" id="1121345"/>
    <lineage>
        <taxon>Bacteria</taxon>
        <taxon>Bacillati</taxon>
        <taxon>Bacillota</taxon>
        <taxon>Clostridia</taxon>
        <taxon>Lachnospirales</taxon>
        <taxon>Lachnospiraceae</taxon>
        <taxon>Anaerocolumna</taxon>
    </lineage>
</organism>
<feature type="region of interest" description="C-terminal hotdog fold" evidence="9">
    <location>
        <begin position="1693"/>
        <end position="1836"/>
    </location>
</feature>
<dbReference type="PANTHER" id="PTHR43775:SF37">
    <property type="entry name" value="SI:DKEY-61P9.11"/>
    <property type="match status" value="1"/>
</dbReference>
<evidence type="ECO:0000256" key="10">
    <source>
        <dbReference type="SAM" id="Coils"/>
    </source>
</evidence>
<comment type="subcellular location">
    <subcellularLocation>
        <location evidence="2">Cytoplasm</location>
    </subcellularLocation>
</comment>
<dbReference type="Pfam" id="PF14765">
    <property type="entry name" value="PS-DH"/>
    <property type="match status" value="1"/>
</dbReference>
<dbReference type="InterPro" id="IPR057326">
    <property type="entry name" value="KR_dom"/>
</dbReference>
<dbReference type="Pfam" id="PF00109">
    <property type="entry name" value="ketoacyl-synt"/>
    <property type="match status" value="2"/>
</dbReference>
<dbReference type="PROSITE" id="PS52004">
    <property type="entry name" value="KS3_2"/>
    <property type="match status" value="2"/>
</dbReference>
<dbReference type="Pfam" id="PF13193">
    <property type="entry name" value="AMP-binding_C"/>
    <property type="match status" value="1"/>
</dbReference>
<dbReference type="InterPro" id="IPR036291">
    <property type="entry name" value="NAD(P)-bd_dom_sf"/>
</dbReference>
<dbReference type="PROSITE" id="PS50075">
    <property type="entry name" value="CARRIER"/>
    <property type="match status" value="2"/>
</dbReference>
<evidence type="ECO:0000259" key="14">
    <source>
        <dbReference type="PROSITE" id="PS52019"/>
    </source>
</evidence>
<dbReference type="SUPFAM" id="SSF56801">
    <property type="entry name" value="Acetyl-CoA synthetase-like"/>
    <property type="match status" value="1"/>
</dbReference>
<dbReference type="InterPro" id="IPR018201">
    <property type="entry name" value="Ketoacyl_synth_AS"/>
</dbReference>
<keyword evidence="5" id="KW-0963">Cytoplasm</keyword>
<gene>
    <name evidence="15" type="ORF">SAMN02745217_00614</name>
</gene>
<dbReference type="Gene3D" id="3.40.50.720">
    <property type="entry name" value="NAD(P)-binding Rossmann-like Domain"/>
    <property type="match status" value="1"/>
</dbReference>
<feature type="compositionally biased region" description="Basic and acidic residues" evidence="11">
    <location>
        <begin position="916"/>
        <end position="941"/>
    </location>
</feature>
<dbReference type="SMART" id="SM00825">
    <property type="entry name" value="PKS_KS"/>
    <property type="match status" value="2"/>
</dbReference>
<dbReference type="InterPro" id="IPR000873">
    <property type="entry name" value="AMP-dep_synth/lig_dom"/>
</dbReference>
<dbReference type="Gene3D" id="3.10.129.110">
    <property type="entry name" value="Polyketide synthase dehydratase"/>
    <property type="match status" value="1"/>
</dbReference>
<dbReference type="PANTHER" id="PTHR43775">
    <property type="entry name" value="FATTY ACID SYNTHASE"/>
    <property type="match status" value="1"/>
</dbReference>
<dbReference type="FunFam" id="3.40.50.980:FF:000001">
    <property type="entry name" value="Non-ribosomal peptide synthetase"/>
    <property type="match status" value="1"/>
</dbReference>
<reference evidence="15 16" key="1">
    <citation type="submission" date="2016-12" db="EMBL/GenBank/DDBJ databases">
        <authorList>
            <person name="Song W.-J."/>
            <person name="Kurnit D.M."/>
        </authorList>
    </citation>
    <scope>NUCLEOTIDE SEQUENCE [LARGE SCALE GENOMIC DNA]</scope>
    <source>
        <strain evidence="15 16">DSM 12503</strain>
    </source>
</reference>
<dbReference type="Pfam" id="PF00501">
    <property type="entry name" value="AMP-binding"/>
    <property type="match status" value="1"/>
</dbReference>
<dbReference type="InterPro" id="IPR025110">
    <property type="entry name" value="AMP-bd_C"/>
</dbReference>
<dbReference type="Gene3D" id="3.40.50.12780">
    <property type="entry name" value="N-terminal domain of ligase-like"/>
    <property type="match status" value="1"/>
</dbReference>
<dbReference type="GO" id="GO:0004315">
    <property type="term" value="F:3-oxoacyl-[acyl-carrier-protein] synthase activity"/>
    <property type="evidence" value="ECO:0007669"/>
    <property type="project" value="InterPro"/>
</dbReference>
<dbReference type="GO" id="GO:0004312">
    <property type="term" value="F:fatty acid synthase activity"/>
    <property type="evidence" value="ECO:0007669"/>
    <property type="project" value="TreeGrafter"/>
</dbReference>
<feature type="domain" description="Ketosynthase family 3 (KS3)" evidence="13">
    <location>
        <begin position="2467"/>
        <end position="2898"/>
    </location>
</feature>
<evidence type="ECO:0000256" key="7">
    <source>
        <dbReference type="ARBA" id="ARBA00022679"/>
    </source>
</evidence>
<feature type="region of interest" description="Disordered" evidence="11">
    <location>
        <begin position="2300"/>
        <end position="2325"/>
    </location>
</feature>
<dbReference type="Pfam" id="PF00550">
    <property type="entry name" value="PP-binding"/>
    <property type="match status" value="2"/>
</dbReference>
<dbReference type="InterPro" id="IPR049551">
    <property type="entry name" value="PKS_DH_C"/>
</dbReference>
<dbReference type="STRING" id="1121345.SAMN02745217_00614"/>
<dbReference type="Pfam" id="PF08659">
    <property type="entry name" value="KR"/>
    <property type="match status" value="1"/>
</dbReference>
<dbReference type="Pfam" id="PF02801">
    <property type="entry name" value="Ketoacyl-synt_C"/>
    <property type="match status" value="2"/>
</dbReference>
<dbReference type="InterPro" id="IPR009081">
    <property type="entry name" value="PP-bd_ACP"/>
</dbReference>
<dbReference type="PROSITE" id="PS00455">
    <property type="entry name" value="AMP_BINDING"/>
    <property type="match status" value="1"/>
</dbReference>
<dbReference type="RefSeq" id="WP_073587306.1">
    <property type="nucleotide sequence ID" value="NZ_FRFD01000003.1"/>
</dbReference>
<dbReference type="Gene3D" id="3.30.300.30">
    <property type="match status" value="1"/>
</dbReference>
<dbReference type="InterPro" id="IPR050091">
    <property type="entry name" value="PKS_NRPS_Biosynth_Enz"/>
</dbReference>
<dbReference type="InterPro" id="IPR042099">
    <property type="entry name" value="ANL_N_sf"/>
</dbReference>
<dbReference type="NCBIfam" id="TIGR01733">
    <property type="entry name" value="AA-adenyl-dom"/>
    <property type="match status" value="1"/>
</dbReference>
<dbReference type="FunFam" id="3.40.47.10:FF:000019">
    <property type="entry name" value="Polyketide synthase type I"/>
    <property type="match status" value="1"/>
</dbReference>
<keyword evidence="7" id="KW-0808">Transferase</keyword>
<dbReference type="SMART" id="SM00822">
    <property type="entry name" value="PKS_KR"/>
    <property type="match status" value="1"/>
</dbReference>
<proteinExistence type="predicted"/>
<dbReference type="GO" id="GO:0005886">
    <property type="term" value="C:plasma membrane"/>
    <property type="evidence" value="ECO:0007669"/>
    <property type="project" value="TreeGrafter"/>
</dbReference>